<dbReference type="EMBL" id="JAHWDF010000002">
    <property type="protein sequence ID" value="MBW2960765.1"/>
    <property type="molecule type" value="Genomic_DNA"/>
</dbReference>
<feature type="compositionally biased region" description="Polar residues" evidence="1">
    <location>
        <begin position="153"/>
        <end position="166"/>
    </location>
</feature>
<dbReference type="InterPro" id="IPR025347">
    <property type="entry name" value="DUF4251"/>
</dbReference>
<sequence>MKTFPSKFTSFLGVIIFVSLLLSCAGQQKIQQESLQKKQLNKWMQDSTFQIEHRWMNPLRGQQISLIGNPNFIKIYGDQVEVFLPYFGVRQFGGDYGTASGIEFEGVPENLEIIKNNEEEYTINFKTSAKTEHYQFKITIYPNHNVHTHVTTSQRDNISYDGTISGTDEKEE</sequence>
<organism evidence="2 3">
    <name type="scientific">Mesonia aestuariivivens</name>
    <dbReference type="NCBI Taxonomy" id="2796128"/>
    <lineage>
        <taxon>Bacteria</taxon>
        <taxon>Pseudomonadati</taxon>
        <taxon>Bacteroidota</taxon>
        <taxon>Flavobacteriia</taxon>
        <taxon>Flavobacteriales</taxon>
        <taxon>Flavobacteriaceae</taxon>
        <taxon>Mesonia</taxon>
    </lineage>
</organism>
<dbReference type="Proteomes" id="UP000719267">
    <property type="component" value="Unassembled WGS sequence"/>
</dbReference>
<keyword evidence="3" id="KW-1185">Reference proteome</keyword>
<evidence type="ECO:0000313" key="2">
    <source>
        <dbReference type="EMBL" id="MBW2960765.1"/>
    </source>
</evidence>
<gene>
    <name evidence="2" type="ORF">KW502_02975</name>
</gene>
<evidence type="ECO:0000256" key="1">
    <source>
        <dbReference type="SAM" id="MobiDB-lite"/>
    </source>
</evidence>
<comment type="caution">
    <text evidence="2">The sequence shown here is derived from an EMBL/GenBank/DDBJ whole genome shotgun (WGS) entry which is preliminary data.</text>
</comment>
<dbReference type="PROSITE" id="PS51257">
    <property type="entry name" value="PROKAR_LIPOPROTEIN"/>
    <property type="match status" value="1"/>
</dbReference>
<feature type="region of interest" description="Disordered" evidence="1">
    <location>
        <begin position="153"/>
        <end position="172"/>
    </location>
</feature>
<protein>
    <submittedName>
        <fullName evidence="2">DUF4251 domain-containing protein</fullName>
    </submittedName>
</protein>
<name>A0ABS6VYV6_9FLAO</name>
<accession>A0ABS6VYV6</accession>
<reference evidence="2 3" key="1">
    <citation type="submission" date="2021-07" db="EMBL/GenBank/DDBJ databases">
        <title>Mesonia aestuariivivens sp. nov., isolated from a tidal flat.</title>
        <authorList>
            <person name="Kim Y.-O."/>
            <person name="Yoon J.-H."/>
        </authorList>
    </citation>
    <scope>NUCLEOTIDE SEQUENCE [LARGE SCALE GENOMIC DNA]</scope>
    <source>
        <strain evidence="2 3">JHPTF-M18</strain>
    </source>
</reference>
<dbReference type="Pfam" id="PF14059">
    <property type="entry name" value="DUF4251"/>
    <property type="match status" value="1"/>
</dbReference>
<proteinExistence type="predicted"/>
<dbReference type="RefSeq" id="WP_219039045.1">
    <property type="nucleotide sequence ID" value="NZ_JAHWDF010000002.1"/>
</dbReference>
<evidence type="ECO:0000313" key="3">
    <source>
        <dbReference type="Proteomes" id="UP000719267"/>
    </source>
</evidence>